<evidence type="ECO:0000313" key="2">
    <source>
        <dbReference type="EMBL" id="QEG08315.1"/>
    </source>
</evidence>
<dbReference type="Pfam" id="PF24116">
    <property type="entry name" value="DUF7390"/>
    <property type="match status" value="1"/>
</dbReference>
<evidence type="ECO:0000313" key="3">
    <source>
        <dbReference type="Proteomes" id="UP000323400"/>
    </source>
</evidence>
<reference evidence="2 3" key="1">
    <citation type="submission" date="2019-04" db="EMBL/GenBank/DDBJ databases">
        <title>Nine Novel Phages from a Plateau Lake in Southwest China Provide Insights into Aeromonas Phage Diversity.</title>
        <authorList>
            <person name="Xiao W."/>
            <person name="Bai M."/>
            <person name="Wang Y."/>
            <person name="Cui X."/>
        </authorList>
    </citation>
    <scope>NUCLEOTIDE SEQUENCE [LARGE SCALE GENOMIC DNA]</scope>
</reference>
<evidence type="ECO:0000259" key="1">
    <source>
        <dbReference type="Pfam" id="PF24116"/>
    </source>
</evidence>
<dbReference type="EMBL" id="MK813938">
    <property type="protein sequence ID" value="QEG08315.1"/>
    <property type="molecule type" value="Genomic_DNA"/>
</dbReference>
<feature type="domain" description="DUF7390" evidence="1">
    <location>
        <begin position="19"/>
        <end position="123"/>
    </location>
</feature>
<dbReference type="GeneID" id="55616768"/>
<name>A0A5B9N672_9CAUD</name>
<organism evidence="2 3">
    <name type="scientific">Aeromonas phage 2L372X</name>
    <dbReference type="NCBI Taxonomy" id="2588515"/>
    <lineage>
        <taxon>Viruses</taxon>
        <taxon>Duplodnaviria</taxon>
        <taxon>Heunggongvirae</taxon>
        <taxon>Uroviricota</taxon>
        <taxon>Caudoviricetes</taxon>
        <taxon>Plateaulakevirus</taxon>
        <taxon>Plateaulakevirus pv2L372X</taxon>
    </lineage>
</organism>
<dbReference type="RefSeq" id="YP_009846400.1">
    <property type="nucleotide sequence ID" value="NC_048770.1"/>
</dbReference>
<sequence length="126" mass="14927">MDIQKQRQLLQDLLFEGKLDSLSVQVIALNLFANSIGYKAVNGDVRKGFVGYDHKTWNVTHNISLENMQYKYNHITNHKQGEWFTYEDLQGMKQKRLISRISLQYNKRTTKQLTTQLSWLKFMKEV</sequence>
<gene>
    <name evidence="2" type="primary">2L372X_062</name>
</gene>
<accession>A0A5B9N672</accession>
<dbReference type="InterPro" id="IPR055814">
    <property type="entry name" value="DUF7390"/>
</dbReference>
<dbReference type="KEGG" id="vg:55616768"/>
<keyword evidence="3" id="KW-1185">Reference proteome</keyword>
<dbReference type="Proteomes" id="UP000323400">
    <property type="component" value="Segment"/>
</dbReference>
<protein>
    <recommendedName>
        <fullName evidence="1">DUF7390 domain-containing protein</fullName>
    </recommendedName>
</protein>
<proteinExistence type="predicted"/>